<dbReference type="InParanoid" id="A0A0D2AL75"/>
<dbReference type="Proteomes" id="UP000053259">
    <property type="component" value="Unassembled WGS sequence"/>
</dbReference>
<feature type="compositionally biased region" description="Polar residues" evidence="2">
    <location>
        <begin position="203"/>
        <end position="219"/>
    </location>
</feature>
<dbReference type="EMBL" id="KN847570">
    <property type="protein sequence ID" value="KIV99823.1"/>
    <property type="molecule type" value="Genomic_DNA"/>
</dbReference>
<feature type="compositionally biased region" description="Low complexity" evidence="2">
    <location>
        <begin position="185"/>
        <end position="202"/>
    </location>
</feature>
<evidence type="ECO:0000256" key="1">
    <source>
        <dbReference type="SAM" id="Coils"/>
    </source>
</evidence>
<dbReference type="OrthoDB" id="5431474at2759"/>
<feature type="compositionally biased region" description="Polar residues" evidence="2">
    <location>
        <begin position="399"/>
        <end position="424"/>
    </location>
</feature>
<feature type="compositionally biased region" description="Polar residues" evidence="2">
    <location>
        <begin position="163"/>
        <end position="180"/>
    </location>
</feature>
<organism evidence="3 4">
    <name type="scientific">Verruconis gallopava</name>
    <dbReference type="NCBI Taxonomy" id="253628"/>
    <lineage>
        <taxon>Eukaryota</taxon>
        <taxon>Fungi</taxon>
        <taxon>Dikarya</taxon>
        <taxon>Ascomycota</taxon>
        <taxon>Pezizomycotina</taxon>
        <taxon>Dothideomycetes</taxon>
        <taxon>Pleosporomycetidae</taxon>
        <taxon>Venturiales</taxon>
        <taxon>Sympoventuriaceae</taxon>
        <taxon>Verruconis</taxon>
    </lineage>
</organism>
<sequence length="904" mass="98738">MIGKLHNWRVEHHHQSNKKDWRNSGVGGLVSLEDLVIRKPKASSPSKAVKKKVPFLSLSLSKPSVTLKSLQSNEADTLDDHAPVASDVSLFSNIPASAGLTSVFPPSLSTSRPVSPTRPRTADPERASFARRRSKTLPMDGDTPQLSLDWTDKPLPLVVDFDASQSRKPSVSTDQSSKSGAQDCGNVGAANTNSAATVASASISRPRTSQSMESPLNLQDSRKRSNSSASKGSKPAAYSLTPAISPAESRRPSLSGAEFQKIVQVAHTKSPSSASTSRPRSNSRVSITAASPAPAPTTSANTTMTSERPAPVPSPARSILEEVEGTLSATIRELQDLQGDWEHPTGGSNIRPMRTSSLMYKMPSAPEVPRSAPAIQEEFPVRSNSHDAATARAPREDTWPSSQAPSMPTTPRSASLPKTETPSLGRMQSIQIAYEKSKAKAHRLGVENDTLKQQMKFLRERFAEMGDLESEKQTLGVALKEARANIEASLAQLQASRANEEAIQNNLTNVARRLEEANVQKIDVLEHNSELQNEVASLKREMALMRKEMDELRQRPQMSELEDAQMKLSKAQEENKLLAEQAKAAEGRADLPAMVADLTFKLEDVRRTVAEKDKYIADLEAQTASLGEQLHIMREEQAKLSQSNDMLRSQSQKGNTSSKRLSQLQKQIEEIEKARHAAQVESERHLQLLKEQLRRNAVEVHKREHPASSLLEKKLNIEEAITEVRLKFERRKAREQAGEFSDESGDTATDPAVRIAQLEKEIEYHVKDIVLYKLDVKGYRKDLKRAKEKIAALTEAANAATTASTATVVAENTNHQSPSPPSQEHGRPDMSRESSSTSVPQLSPSTTRDPGAASSDNESLGPATPSITTALQVQLPVRHIVTAWSPGVSPRSTPTVENKTLISA</sequence>
<reference evidence="3 4" key="1">
    <citation type="submission" date="2015-01" db="EMBL/GenBank/DDBJ databases">
        <title>The Genome Sequence of Ochroconis gallopava CBS43764.</title>
        <authorList>
            <consortium name="The Broad Institute Genomics Platform"/>
            <person name="Cuomo C."/>
            <person name="de Hoog S."/>
            <person name="Gorbushina A."/>
            <person name="Stielow B."/>
            <person name="Teixiera M."/>
            <person name="Abouelleil A."/>
            <person name="Chapman S.B."/>
            <person name="Priest M."/>
            <person name="Young S.K."/>
            <person name="Wortman J."/>
            <person name="Nusbaum C."/>
            <person name="Birren B."/>
        </authorList>
    </citation>
    <scope>NUCLEOTIDE SEQUENCE [LARGE SCALE GENOMIC DNA]</scope>
    <source>
        <strain evidence="3 4">CBS 43764</strain>
    </source>
</reference>
<evidence type="ECO:0000313" key="4">
    <source>
        <dbReference type="Proteomes" id="UP000053259"/>
    </source>
</evidence>
<protein>
    <submittedName>
        <fullName evidence="3">Uncharacterized protein</fullName>
    </submittedName>
</protein>
<dbReference type="STRING" id="253628.A0A0D2AL75"/>
<accession>A0A0D2AL75</accession>
<evidence type="ECO:0000256" key="2">
    <source>
        <dbReference type="SAM" id="MobiDB-lite"/>
    </source>
</evidence>
<feature type="compositionally biased region" description="Polar residues" evidence="2">
    <location>
        <begin position="890"/>
        <end position="904"/>
    </location>
</feature>
<keyword evidence="4" id="KW-1185">Reference proteome</keyword>
<feature type="compositionally biased region" description="Low complexity" evidence="2">
    <location>
        <begin position="834"/>
        <end position="847"/>
    </location>
</feature>
<dbReference type="RefSeq" id="XP_016209693.1">
    <property type="nucleotide sequence ID" value="XM_016362408.1"/>
</dbReference>
<keyword evidence="1" id="KW-0175">Coiled coil</keyword>
<dbReference type="GeneID" id="27316467"/>
<name>A0A0D2AL75_9PEZI</name>
<dbReference type="AlphaFoldDB" id="A0A0D2AL75"/>
<proteinExistence type="predicted"/>
<feature type="region of interest" description="Disordered" evidence="2">
    <location>
        <begin position="885"/>
        <end position="904"/>
    </location>
</feature>
<dbReference type="HOGENOM" id="CLU_320839_0_0_1"/>
<feature type="compositionally biased region" description="Basic and acidic residues" evidence="2">
    <location>
        <begin position="8"/>
        <end position="22"/>
    </location>
</feature>
<feature type="region of interest" description="Disordered" evidence="2">
    <location>
        <begin position="811"/>
        <end position="865"/>
    </location>
</feature>
<feature type="region of interest" description="Disordered" evidence="2">
    <location>
        <begin position="378"/>
        <end position="424"/>
    </location>
</feature>
<evidence type="ECO:0000313" key="3">
    <source>
        <dbReference type="EMBL" id="KIV99823.1"/>
    </source>
</evidence>
<feature type="compositionally biased region" description="Low complexity" evidence="2">
    <location>
        <begin position="270"/>
        <end position="306"/>
    </location>
</feature>
<dbReference type="VEuPathDB" id="FungiDB:PV09_08494"/>
<feature type="coiled-coil region" evidence="1">
    <location>
        <begin position="776"/>
        <end position="803"/>
    </location>
</feature>
<feature type="region of interest" description="Disordered" evidence="2">
    <location>
        <begin position="102"/>
        <end position="315"/>
    </location>
</feature>
<gene>
    <name evidence="3" type="ORF">PV09_08494</name>
</gene>
<feature type="region of interest" description="Disordered" evidence="2">
    <location>
        <begin position="639"/>
        <end position="662"/>
    </location>
</feature>
<feature type="region of interest" description="Disordered" evidence="2">
    <location>
        <begin position="1"/>
        <end position="24"/>
    </location>
</feature>